<name>A0AAD6CG66_9EURO</name>
<feature type="transmembrane region" description="Helical" evidence="1">
    <location>
        <begin position="25"/>
        <end position="45"/>
    </location>
</feature>
<keyword evidence="1" id="KW-1133">Transmembrane helix</keyword>
<comment type="caution">
    <text evidence="2">The sequence shown here is derived from an EMBL/GenBank/DDBJ whole genome shotgun (WGS) entry which is preliminary data.</text>
</comment>
<gene>
    <name evidence="2" type="ORF">N7458_003270</name>
</gene>
<accession>A0AAD6CG66</accession>
<dbReference type="EMBL" id="JAPVEA010000002">
    <property type="protein sequence ID" value="KAJ5461718.1"/>
    <property type="molecule type" value="Genomic_DNA"/>
</dbReference>
<keyword evidence="1" id="KW-0812">Transmembrane</keyword>
<organism evidence="2 3">
    <name type="scientific">Penicillium daleae</name>
    <dbReference type="NCBI Taxonomy" id="63821"/>
    <lineage>
        <taxon>Eukaryota</taxon>
        <taxon>Fungi</taxon>
        <taxon>Dikarya</taxon>
        <taxon>Ascomycota</taxon>
        <taxon>Pezizomycotina</taxon>
        <taxon>Eurotiomycetes</taxon>
        <taxon>Eurotiomycetidae</taxon>
        <taxon>Eurotiales</taxon>
        <taxon>Aspergillaceae</taxon>
        <taxon>Penicillium</taxon>
    </lineage>
</organism>
<reference evidence="2" key="2">
    <citation type="journal article" date="2023" name="IMA Fungus">
        <title>Comparative genomic study of the Penicillium genus elucidates a diverse pangenome and 15 lateral gene transfer events.</title>
        <authorList>
            <person name="Petersen C."/>
            <person name="Sorensen T."/>
            <person name="Nielsen M.R."/>
            <person name="Sondergaard T.E."/>
            <person name="Sorensen J.L."/>
            <person name="Fitzpatrick D.A."/>
            <person name="Frisvad J.C."/>
            <person name="Nielsen K.L."/>
        </authorList>
    </citation>
    <scope>NUCLEOTIDE SEQUENCE</scope>
    <source>
        <strain evidence="2">IBT 16125</strain>
    </source>
</reference>
<dbReference type="Proteomes" id="UP001213681">
    <property type="component" value="Unassembled WGS sequence"/>
</dbReference>
<evidence type="ECO:0000313" key="2">
    <source>
        <dbReference type="EMBL" id="KAJ5461718.1"/>
    </source>
</evidence>
<sequence length="67" mass="7367">MTVGQFKARDGDAIWEEQHTGPLEIHFSYLLCIAIAGALILSAPYEGLRHIMLIMAVHEDLAISGQC</sequence>
<keyword evidence="1" id="KW-0472">Membrane</keyword>
<evidence type="ECO:0000313" key="3">
    <source>
        <dbReference type="Proteomes" id="UP001213681"/>
    </source>
</evidence>
<dbReference type="RefSeq" id="XP_056770760.1">
    <property type="nucleotide sequence ID" value="XM_056906653.1"/>
</dbReference>
<reference evidence="2" key="1">
    <citation type="submission" date="2022-12" db="EMBL/GenBank/DDBJ databases">
        <authorList>
            <person name="Petersen C."/>
        </authorList>
    </citation>
    <scope>NUCLEOTIDE SEQUENCE</scope>
    <source>
        <strain evidence="2">IBT 16125</strain>
    </source>
</reference>
<dbReference type="GeneID" id="81596896"/>
<proteinExistence type="predicted"/>
<evidence type="ECO:0000256" key="1">
    <source>
        <dbReference type="SAM" id="Phobius"/>
    </source>
</evidence>
<keyword evidence="3" id="KW-1185">Reference proteome</keyword>
<protein>
    <submittedName>
        <fullName evidence="2">Uncharacterized protein</fullName>
    </submittedName>
</protein>
<dbReference type="AlphaFoldDB" id="A0AAD6CG66"/>